<evidence type="ECO:0000256" key="4">
    <source>
        <dbReference type="ARBA" id="ARBA00023163"/>
    </source>
</evidence>
<organism evidence="7 8">
    <name type="scientific">Lampropedia cohaerens</name>
    <dbReference type="NCBI Taxonomy" id="1610491"/>
    <lineage>
        <taxon>Bacteria</taxon>
        <taxon>Pseudomonadati</taxon>
        <taxon>Pseudomonadota</taxon>
        <taxon>Betaproteobacteria</taxon>
        <taxon>Burkholderiales</taxon>
        <taxon>Comamonadaceae</taxon>
        <taxon>Lampropedia</taxon>
    </lineage>
</organism>
<dbReference type="AlphaFoldDB" id="A0A0U1PZ82"/>
<comment type="caution">
    <text evidence="7">The sequence shown here is derived from an EMBL/GenBank/DDBJ whole genome shotgun (WGS) entry which is preliminary data.</text>
</comment>
<evidence type="ECO:0000256" key="3">
    <source>
        <dbReference type="ARBA" id="ARBA00023082"/>
    </source>
</evidence>
<dbReference type="STRING" id="1610491.AAV94_08405"/>
<dbReference type="GO" id="GO:0016987">
    <property type="term" value="F:sigma factor activity"/>
    <property type="evidence" value="ECO:0007669"/>
    <property type="project" value="UniProtKB-KW"/>
</dbReference>
<proteinExistence type="inferred from homology"/>
<keyword evidence="4" id="KW-0804">Transcription</keyword>
<dbReference type="InterPro" id="IPR013249">
    <property type="entry name" value="RNA_pol_sigma70_r4_t2"/>
</dbReference>
<evidence type="ECO:0000259" key="6">
    <source>
        <dbReference type="Pfam" id="PF08281"/>
    </source>
</evidence>
<evidence type="ECO:0008006" key="9">
    <source>
        <dbReference type="Google" id="ProtNLM"/>
    </source>
</evidence>
<sequence>MQVSTSSDLIAALYQQNGSWLQSWVQRRVQNSEIAAELMQDTFVRLLARRVPAEQLQQPRAYLCTIAKGLVNDHWRRQVIEQAWLETLAALPPQILSSEEERLAVWQTLQELDAMLATLPEMARHVFLLSQIEGLTYKDIAQRLKISERTVKRHMERAFEVCLTAMLASQNLA</sequence>
<dbReference type="GO" id="GO:0006352">
    <property type="term" value="P:DNA-templated transcription initiation"/>
    <property type="evidence" value="ECO:0007669"/>
    <property type="project" value="InterPro"/>
</dbReference>
<dbReference type="RefSeq" id="WP_046742041.1">
    <property type="nucleotide sequence ID" value="NZ_LBNQ01000025.1"/>
</dbReference>
<dbReference type="OrthoDB" id="8536462at2"/>
<gene>
    <name evidence="7" type="ORF">AAV94_08405</name>
</gene>
<dbReference type="NCBIfam" id="TIGR02937">
    <property type="entry name" value="sigma70-ECF"/>
    <property type="match status" value="1"/>
</dbReference>
<dbReference type="Pfam" id="PF04542">
    <property type="entry name" value="Sigma70_r2"/>
    <property type="match status" value="1"/>
</dbReference>
<comment type="similarity">
    <text evidence="1">Belongs to the sigma-70 factor family. ECF subfamily.</text>
</comment>
<dbReference type="EMBL" id="LBNQ01000025">
    <property type="protein sequence ID" value="KKW67820.1"/>
    <property type="molecule type" value="Genomic_DNA"/>
</dbReference>
<evidence type="ECO:0000259" key="5">
    <source>
        <dbReference type="Pfam" id="PF04542"/>
    </source>
</evidence>
<evidence type="ECO:0000256" key="1">
    <source>
        <dbReference type="ARBA" id="ARBA00010641"/>
    </source>
</evidence>
<dbReference type="InterPro" id="IPR013325">
    <property type="entry name" value="RNA_pol_sigma_r2"/>
</dbReference>
<keyword evidence="2" id="KW-0805">Transcription regulation</keyword>
<accession>A0A0U1PZ82</accession>
<dbReference type="GO" id="GO:0003677">
    <property type="term" value="F:DNA binding"/>
    <property type="evidence" value="ECO:0007669"/>
    <property type="project" value="InterPro"/>
</dbReference>
<dbReference type="Proteomes" id="UP000050580">
    <property type="component" value="Unassembled WGS sequence"/>
</dbReference>
<dbReference type="InterPro" id="IPR039425">
    <property type="entry name" value="RNA_pol_sigma-70-like"/>
</dbReference>
<evidence type="ECO:0000256" key="2">
    <source>
        <dbReference type="ARBA" id="ARBA00023015"/>
    </source>
</evidence>
<dbReference type="InterPro" id="IPR036388">
    <property type="entry name" value="WH-like_DNA-bd_sf"/>
</dbReference>
<name>A0A0U1PZ82_9BURK</name>
<keyword evidence="8" id="KW-1185">Reference proteome</keyword>
<feature type="domain" description="RNA polymerase sigma factor 70 region 4 type 2" evidence="6">
    <location>
        <begin position="110"/>
        <end position="159"/>
    </location>
</feature>
<dbReference type="SUPFAM" id="SSF88659">
    <property type="entry name" value="Sigma3 and sigma4 domains of RNA polymerase sigma factors"/>
    <property type="match status" value="1"/>
</dbReference>
<dbReference type="CDD" id="cd06171">
    <property type="entry name" value="Sigma70_r4"/>
    <property type="match status" value="1"/>
</dbReference>
<dbReference type="Gene3D" id="1.10.1740.10">
    <property type="match status" value="1"/>
</dbReference>
<protein>
    <recommendedName>
        <fullName evidence="9">RNA polymerase sigma factor</fullName>
    </recommendedName>
</protein>
<dbReference type="PANTHER" id="PTHR43133">
    <property type="entry name" value="RNA POLYMERASE ECF-TYPE SIGMA FACTO"/>
    <property type="match status" value="1"/>
</dbReference>
<keyword evidence="3" id="KW-0731">Sigma factor</keyword>
<feature type="domain" description="RNA polymerase sigma-70 region 2" evidence="5">
    <location>
        <begin position="13"/>
        <end position="78"/>
    </location>
</feature>
<dbReference type="SUPFAM" id="SSF88946">
    <property type="entry name" value="Sigma2 domain of RNA polymerase sigma factors"/>
    <property type="match status" value="1"/>
</dbReference>
<evidence type="ECO:0000313" key="8">
    <source>
        <dbReference type="Proteomes" id="UP000050580"/>
    </source>
</evidence>
<evidence type="ECO:0000313" key="7">
    <source>
        <dbReference type="EMBL" id="KKW67820.1"/>
    </source>
</evidence>
<dbReference type="PANTHER" id="PTHR43133:SF63">
    <property type="entry name" value="RNA POLYMERASE SIGMA FACTOR FECI-RELATED"/>
    <property type="match status" value="1"/>
</dbReference>
<reference evidence="7 8" key="1">
    <citation type="submission" date="2015-05" db="EMBL/GenBank/DDBJ databases">
        <title>Draft genome sequence of Lampropedia sp. CT6, isolated from the microbial mat of a hot water spring, located at Manikaran, India.</title>
        <authorList>
            <person name="Tripathi C."/>
            <person name="Rani P."/>
            <person name="Mahato N.K."/>
            <person name="Lal R."/>
        </authorList>
    </citation>
    <scope>NUCLEOTIDE SEQUENCE [LARGE SCALE GENOMIC DNA]</scope>
    <source>
        <strain evidence="7 8">CT6</strain>
    </source>
</reference>
<dbReference type="InterPro" id="IPR014284">
    <property type="entry name" value="RNA_pol_sigma-70_dom"/>
</dbReference>
<dbReference type="Pfam" id="PF08281">
    <property type="entry name" value="Sigma70_r4_2"/>
    <property type="match status" value="1"/>
</dbReference>
<dbReference type="InterPro" id="IPR007627">
    <property type="entry name" value="RNA_pol_sigma70_r2"/>
</dbReference>
<dbReference type="Gene3D" id="1.10.10.10">
    <property type="entry name" value="Winged helix-like DNA-binding domain superfamily/Winged helix DNA-binding domain"/>
    <property type="match status" value="1"/>
</dbReference>
<dbReference type="InterPro" id="IPR013324">
    <property type="entry name" value="RNA_pol_sigma_r3/r4-like"/>
</dbReference>